<dbReference type="AlphaFoldDB" id="A0A844W2I2"/>
<dbReference type="Proteomes" id="UP000443843">
    <property type="component" value="Unassembled WGS sequence"/>
</dbReference>
<reference evidence="1 2" key="1">
    <citation type="submission" date="2019-11" db="EMBL/GenBank/DDBJ databases">
        <title>Pseudooceanicola pacifica sp. nov., isolated from deep-sea sediment of the Pacific Ocean.</title>
        <authorList>
            <person name="Lyu L."/>
        </authorList>
    </citation>
    <scope>NUCLEOTIDE SEQUENCE [LARGE SCALE GENOMIC DNA]</scope>
    <source>
        <strain evidence="1 2">216_PA32_1</strain>
    </source>
</reference>
<organism evidence="1 2">
    <name type="scientific">Pseudooceanicola pacificus</name>
    <dbReference type="NCBI Taxonomy" id="2676438"/>
    <lineage>
        <taxon>Bacteria</taxon>
        <taxon>Pseudomonadati</taxon>
        <taxon>Pseudomonadota</taxon>
        <taxon>Alphaproteobacteria</taxon>
        <taxon>Rhodobacterales</taxon>
        <taxon>Paracoccaceae</taxon>
        <taxon>Pseudooceanicola</taxon>
    </lineage>
</organism>
<dbReference type="RefSeq" id="WP_160381189.1">
    <property type="nucleotide sequence ID" value="NZ_WNXQ01000002.1"/>
</dbReference>
<protein>
    <submittedName>
        <fullName evidence="1">Uncharacterized protein</fullName>
    </submittedName>
</protein>
<evidence type="ECO:0000313" key="2">
    <source>
        <dbReference type="Proteomes" id="UP000443843"/>
    </source>
</evidence>
<name>A0A844W2I2_9RHOB</name>
<comment type="caution">
    <text evidence="1">The sequence shown here is derived from an EMBL/GenBank/DDBJ whole genome shotgun (WGS) entry which is preliminary data.</text>
</comment>
<proteinExistence type="predicted"/>
<gene>
    <name evidence="1" type="ORF">GLS40_03205</name>
</gene>
<keyword evidence="2" id="KW-1185">Reference proteome</keyword>
<dbReference type="EMBL" id="WNXQ01000002">
    <property type="protein sequence ID" value="MWB77031.1"/>
    <property type="molecule type" value="Genomic_DNA"/>
</dbReference>
<evidence type="ECO:0000313" key="1">
    <source>
        <dbReference type="EMBL" id="MWB77031.1"/>
    </source>
</evidence>
<sequence>MLGPILAGPVAAQAPISAIDWLSQSLPTAVMRPVEPVVEPPVARGASRPDVEVTPLNQVDTASVGLLGSAVTGFPETLWAGSRESVLAGLMGRLDVDRLPAMQSLLYTLLLAEADPAADHGSAPVLLVARIDKLAELGAVEPALALIERAGPERYPEVFNRYFDLSLLAGTEDDACARMDARPDLAPGYDARIYCLARRGDWRAAALTFSTVRALNVLPPSTDTLLEMFLDPELVEGAPPLAPPARITPLVFRLHEAIGQSLPVASQPRAYAMSDLRNLSGWKSELEAIERLARTGALPENRLLGVYTERKPAASGGIWDRVAAVQEFDTAMTSGEPQAVADTVTAAWAAMREVWLEVPFARLYGDRLAGMDLPGKPARRTAFRTAMLSSGYEAAAMKMQADGPEELFLAALATGDPGKAQAHSAAARAVAAAWAPDARPTDETRRMIAEHRLGEAILRAMTLYSRAAAGEWKDATEALTVLRSVGLEDIARQAALQMLILDRRG</sequence>
<accession>A0A844W2I2</accession>